<keyword evidence="3" id="KW-1185">Reference proteome</keyword>
<feature type="region of interest" description="Disordered" evidence="1">
    <location>
        <begin position="78"/>
        <end position="108"/>
    </location>
</feature>
<gene>
    <name evidence="2" type="primary">Cnig_chr_IV.g16095</name>
    <name evidence="2" type="ORF">B9Z55_016095</name>
</gene>
<evidence type="ECO:0000313" key="2">
    <source>
        <dbReference type="EMBL" id="PIC37477.1"/>
    </source>
</evidence>
<dbReference type="STRING" id="1611254.A0A2G5UD43"/>
<dbReference type="EMBL" id="PDUG01000004">
    <property type="protein sequence ID" value="PIC37477.1"/>
    <property type="molecule type" value="Genomic_DNA"/>
</dbReference>
<dbReference type="AlphaFoldDB" id="A0A2G5UD43"/>
<evidence type="ECO:0000256" key="1">
    <source>
        <dbReference type="SAM" id="MobiDB-lite"/>
    </source>
</evidence>
<evidence type="ECO:0000313" key="3">
    <source>
        <dbReference type="Proteomes" id="UP000230233"/>
    </source>
</evidence>
<name>A0A2G5UD43_9PELO</name>
<proteinExistence type="predicted"/>
<accession>A0A2G5UD43</accession>
<reference evidence="3" key="1">
    <citation type="submission" date="2017-10" db="EMBL/GenBank/DDBJ databases">
        <title>Rapid genome shrinkage in a self-fertile nematode reveals novel sperm competition proteins.</title>
        <authorList>
            <person name="Yin D."/>
            <person name="Schwarz E.M."/>
            <person name="Thomas C.G."/>
            <person name="Felde R.L."/>
            <person name="Korf I.F."/>
            <person name="Cutter A.D."/>
            <person name="Schartner C.M."/>
            <person name="Ralston E.J."/>
            <person name="Meyer B.J."/>
            <person name="Haag E.S."/>
        </authorList>
    </citation>
    <scope>NUCLEOTIDE SEQUENCE [LARGE SCALE GENOMIC DNA]</scope>
    <source>
        <strain evidence="3">JU1422</strain>
    </source>
</reference>
<feature type="compositionally biased region" description="Basic and acidic residues" evidence="1">
    <location>
        <begin position="89"/>
        <end position="101"/>
    </location>
</feature>
<protein>
    <submittedName>
        <fullName evidence="2">Uncharacterized protein</fullName>
    </submittedName>
</protein>
<sequence>MTAVGGAPREASTMTAVGGAPMGVSSTMTAVGGAPASGSSTMTAVGGAPRGASTMTAASRCNPEKAILFHPKALELRSVDEPPAMQAPDSKENRSAKESGKNRQLGGTWKPLELVFQQLKAFPFEELQRIWRWRRRTSGGGWREENR</sequence>
<dbReference type="Proteomes" id="UP000230233">
    <property type="component" value="Chromosome IV"/>
</dbReference>
<feature type="region of interest" description="Disordered" evidence="1">
    <location>
        <begin position="1"/>
        <end position="63"/>
    </location>
</feature>
<organism evidence="2 3">
    <name type="scientific">Caenorhabditis nigoni</name>
    <dbReference type="NCBI Taxonomy" id="1611254"/>
    <lineage>
        <taxon>Eukaryota</taxon>
        <taxon>Metazoa</taxon>
        <taxon>Ecdysozoa</taxon>
        <taxon>Nematoda</taxon>
        <taxon>Chromadorea</taxon>
        <taxon>Rhabditida</taxon>
        <taxon>Rhabditina</taxon>
        <taxon>Rhabditomorpha</taxon>
        <taxon>Rhabditoidea</taxon>
        <taxon>Rhabditidae</taxon>
        <taxon>Peloderinae</taxon>
        <taxon>Caenorhabditis</taxon>
    </lineage>
</organism>
<dbReference type="OrthoDB" id="5872437at2759"/>
<comment type="caution">
    <text evidence="2">The sequence shown here is derived from an EMBL/GenBank/DDBJ whole genome shotgun (WGS) entry which is preliminary data.</text>
</comment>